<evidence type="ECO:0000256" key="1">
    <source>
        <dbReference type="ARBA" id="ARBA00022553"/>
    </source>
</evidence>
<feature type="modified residue" description="4-aspartylphosphate" evidence="2">
    <location>
        <position position="121"/>
    </location>
</feature>
<reference evidence="4 5" key="1">
    <citation type="submission" date="2024-01" db="EMBL/GenBank/DDBJ databases">
        <title>Unpublished Manusciprt.</title>
        <authorList>
            <person name="Duman M."/>
            <person name="Valdes E.G."/>
            <person name="Ajmi N."/>
            <person name="Altun S."/>
            <person name="Saticioglu I.B."/>
        </authorList>
    </citation>
    <scope>NUCLEOTIDE SEQUENCE [LARGE SCALE GENOMIC DNA]</scope>
    <source>
        <strain evidence="4 5">148P</strain>
    </source>
</reference>
<dbReference type="PROSITE" id="PS50110">
    <property type="entry name" value="RESPONSE_REGULATORY"/>
    <property type="match status" value="1"/>
</dbReference>
<evidence type="ECO:0000313" key="5">
    <source>
        <dbReference type="Proteomes" id="UP001335100"/>
    </source>
</evidence>
<accession>A0ABU7HVS0</accession>
<dbReference type="Proteomes" id="UP001335100">
    <property type="component" value="Unassembled WGS sequence"/>
</dbReference>
<sequence>MEARIHTPKTTVFATIFLWCSVQKYDGASRQLDGYTLPSITPQDHVKLSFLQARGLMEFETKGLSLTGMKVLVLEDDQTLRTLVSDIIRELGGDCATFDNADDALIELLEQHGSFSLAIADHGLPGSIKGMEFLSMIQQKWPDLPCIFTSGFNLDTGGLDPRTIFLFKPWALEQLIDAIGQALSR</sequence>
<dbReference type="InterPro" id="IPR001789">
    <property type="entry name" value="Sig_transdc_resp-reg_receiver"/>
</dbReference>
<keyword evidence="5" id="KW-1185">Reference proteome</keyword>
<dbReference type="InterPro" id="IPR011006">
    <property type="entry name" value="CheY-like_superfamily"/>
</dbReference>
<dbReference type="Gene3D" id="3.40.50.2300">
    <property type="match status" value="1"/>
</dbReference>
<keyword evidence="1 2" id="KW-0597">Phosphoprotein</keyword>
<dbReference type="SMART" id="SM00448">
    <property type="entry name" value="REC"/>
    <property type="match status" value="1"/>
</dbReference>
<proteinExistence type="predicted"/>
<dbReference type="PANTHER" id="PTHR44591:SF21">
    <property type="entry name" value="TWO-COMPONENT RESPONSE REGULATOR"/>
    <property type="match status" value="1"/>
</dbReference>
<feature type="domain" description="Response regulatory" evidence="3">
    <location>
        <begin position="70"/>
        <end position="183"/>
    </location>
</feature>
<protein>
    <submittedName>
        <fullName evidence="4">Response regulator</fullName>
    </submittedName>
</protein>
<dbReference type="PANTHER" id="PTHR44591">
    <property type="entry name" value="STRESS RESPONSE REGULATOR PROTEIN 1"/>
    <property type="match status" value="1"/>
</dbReference>
<evidence type="ECO:0000259" key="3">
    <source>
        <dbReference type="PROSITE" id="PS50110"/>
    </source>
</evidence>
<dbReference type="Pfam" id="PF00072">
    <property type="entry name" value="Response_reg"/>
    <property type="match status" value="1"/>
</dbReference>
<comment type="caution">
    <text evidence="4">The sequence shown here is derived from an EMBL/GenBank/DDBJ whole genome shotgun (WGS) entry which is preliminary data.</text>
</comment>
<name>A0ABU7HVS0_9PSED</name>
<gene>
    <name evidence="4" type="ORF">V0R50_20550</name>
</gene>
<organism evidence="4 5">
    <name type="scientific">Pseudomonas ulcerans</name>
    <dbReference type="NCBI Taxonomy" id="3115852"/>
    <lineage>
        <taxon>Bacteria</taxon>
        <taxon>Pseudomonadati</taxon>
        <taxon>Pseudomonadota</taxon>
        <taxon>Gammaproteobacteria</taxon>
        <taxon>Pseudomonadales</taxon>
        <taxon>Pseudomonadaceae</taxon>
        <taxon>Pseudomonas</taxon>
    </lineage>
</organism>
<evidence type="ECO:0000256" key="2">
    <source>
        <dbReference type="PROSITE-ProRule" id="PRU00169"/>
    </source>
</evidence>
<dbReference type="EMBL" id="JAZDQJ010000027">
    <property type="protein sequence ID" value="MEE1935631.1"/>
    <property type="molecule type" value="Genomic_DNA"/>
</dbReference>
<dbReference type="InterPro" id="IPR050595">
    <property type="entry name" value="Bact_response_regulator"/>
</dbReference>
<dbReference type="SUPFAM" id="SSF52172">
    <property type="entry name" value="CheY-like"/>
    <property type="match status" value="1"/>
</dbReference>
<evidence type="ECO:0000313" key="4">
    <source>
        <dbReference type="EMBL" id="MEE1935631.1"/>
    </source>
</evidence>
<dbReference type="RefSeq" id="WP_330076361.1">
    <property type="nucleotide sequence ID" value="NZ_JAZDQJ010000027.1"/>
</dbReference>